<sequence length="158" mass="17184">MADNQPQFALQRVYLKDTSFEVPGAPKVFLQQWNPEVNIDLATAHQPLEDGKHYEVQLAITVTAKNEGATAFLVEVKQAGIFQIEGVAEAELGPLLGAYCPNVLFPFAREAISDLVGKGSFPQLLLQPVNFDALYADSLRRKAEADAGAEAADTTRPQ</sequence>
<comment type="subunit">
    <text evidence="5">Homotetramer, a dimer of dimers. One homotetramer interacts with 1 SecA dimer.</text>
</comment>
<dbReference type="GO" id="GO:0051262">
    <property type="term" value="P:protein tetramerization"/>
    <property type="evidence" value="ECO:0007669"/>
    <property type="project" value="InterPro"/>
</dbReference>
<dbReference type="NCBIfam" id="NF004393">
    <property type="entry name" value="PRK05751.1-4"/>
    <property type="match status" value="1"/>
</dbReference>
<evidence type="ECO:0000256" key="5">
    <source>
        <dbReference type="HAMAP-Rule" id="MF_00821"/>
    </source>
</evidence>
<dbReference type="RefSeq" id="WP_116207029.1">
    <property type="nucleotide sequence ID" value="NZ_QUNR01000001.1"/>
</dbReference>
<comment type="subcellular location">
    <subcellularLocation>
        <location evidence="5">Cytoplasm</location>
    </subcellularLocation>
</comment>
<keyword evidence="5" id="KW-0143">Chaperone</keyword>
<dbReference type="Gene3D" id="3.10.420.10">
    <property type="entry name" value="SecB-like"/>
    <property type="match status" value="1"/>
</dbReference>
<evidence type="ECO:0000313" key="6">
    <source>
        <dbReference type="EMBL" id="REH39946.1"/>
    </source>
</evidence>
<evidence type="ECO:0000256" key="4">
    <source>
        <dbReference type="ARBA" id="ARBA00023010"/>
    </source>
</evidence>
<dbReference type="NCBIfam" id="TIGR00809">
    <property type="entry name" value="secB"/>
    <property type="match status" value="1"/>
</dbReference>
<dbReference type="InterPro" id="IPR035958">
    <property type="entry name" value="SecB-like_sf"/>
</dbReference>
<keyword evidence="3 5" id="KW-0653">Protein transport</keyword>
<dbReference type="Pfam" id="PF02556">
    <property type="entry name" value="SecB"/>
    <property type="match status" value="1"/>
</dbReference>
<protein>
    <recommendedName>
        <fullName evidence="5">Protein-export protein SecB</fullName>
    </recommendedName>
</protein>
<keyword evidence="4 5" id="KW-0811">Translocation</keyword>
<dbReference type="GO" id="GO:0015031">
    <property type="term" value="P:protein transport"/>
    <property type="evidence" value="ECO:0007669"/>
    <property type="project" value="UniProtKB-UniRule"/>
</dbReference>
<dbReference type="GO" id="GO:0051082">
    <property type="term" value="F:unfolded protein binding"/>
    <property type="evidence" value="ECO:0007669"/>
    <property type="project" value="InterPro"/>
</dbReference>
<comment type="function">
    <text evidence="5">One of the proteins required for the normal export of preproteins out of the cell cytoplasm. It is a molecular chaperone that binds to a subset of precursor proteins, maintaining them in a translocation-competent state. It also specifically binds to its receptor SecA.</text>
</comment>
<evidence type="ECO:0000256" key="1">
    <source>
        <dbReference type="ARBA" id="ARBA00009990"/>
    </source>
</evidence>
<comment type="caution">
    <text evidence="6">The sequence shown here is derived from an EMBL/GenBank/DDBJ whole genome shotgun (WGS) entry which is preliminary data.</text>
</comment>
<dbReference type="PANTHER" id="PTHR36918:SF1">
    <property type="entry name" value="PROTEIN-EXPORT PROTEIN SECB"/>
    <property type="match status" value="1"/>
</dbReference>
<organism evidence="6 7">
    <name type="scientific">Paraperlucidibaca baekdonensis</name>
    <dbReference type="NCBI Taxonomy" id="748120"/>
    <lineage>
        <taxon>Bacteria</taxon>
        <taxon>Pseudomonadati</taxon>
        <taxon>Pseudomonadota</taxon>
        <taxon>Gammaproteobacteria</taxon>
        <taxon>Moraxellales</taxon>
        <taxon>Moraxellaceae</taxon>
        <taxon>Paraperlucidibaca</taxon>
    </lineage>
</organism>
<evidence type="ECO:0000256" key="2">
    <source>
        <dbReference type="ARBA" id="ARBA00022448"/>
    </source>
</evidence>
<dbReference type="PANTHER" id="PTHR36918">
    <property type="match status" value="1"/>
</dbReference>
<dbReference type="EMBL" id="QUNR01000001">
    <property type="protein sequence ID" value="REH39946.1"/>
    <property type="molecule type" value="Genomic_DNA"/>
</dbReference>
<name>A0A3E0H889_9GAMM</name>
<evidence type="ECO:0000256" key="3">
    <source>
        <dbReference type="ARBA" id="ARBA00022927"/>
    </source>
</evidence>
<evidence type="ECO:0000313" key="7">
    <source>
        <dbReference type="Proteomes" id="UP000256774"/>
    </source>
</evidence>
<dbReference type="InterPro" id="IPR003708">
    <property type="entry name" value="SecB"/>
</dbReference>
<keyword evidence="2 5" id="KW-0813">Transport</keyword>
<dbReference type="HAMAP" id="MF_00821">
    <property type="entry name" value="SecB"/>
    <property type="match status" value="1"/>
</dbReference>
<dbReference type="GO" id="GO:0005737">
    <property type="term" value="C:cytoplasm"/>
    <property type="evidence" value="ECO:0007669"/>
    <property type="project" value="UniProtKB-SubCell"/>
</dbReference>
<proteinExistence type="inferred from homology"/>
<dbReference type="OrthoDB" id="9795145at2"/>
<keyword evidence="5" id="KW-0963">Cytoplasm</keyword>
<accession>A0A3E0H889</accession>
<dbReference type="SUPFAM" id="SSF54611">
    <property type="entry name" value="SecB-like"/>
    <property type="match status" value="1"/>
</dbReference>
<gene>
    <name evidence="5" type="primary">secB</name>
    <name evidence="6" type="ORF">DFR26_0141</name>
</gene>
<dbReference type="AlphaFoldDB" id="A0A3E0H889"/>
<dbReference type="GO" id="GO:0006457">
    <property type="term" value="P:protein folding"/>
    <property type="evidence" value="ECO:0007669"/>
    <property type="project" value="UniProtKB-UniRule"/>
</dbReference>
<comment type="similarity">
    <text evidence="1 5">Belongs to the SecB family.</text>
</comment>
<dbReference type="PRINTS" id="PR01594">
    <property type="entry name" value="SECBCHAPRONE"/>
</dbReference>
<reference evidence="6 7" key="1">
    <citation type="submission" date="2018-08" db="EMBL/GenBank/DDBJ databases">
        <title>Genomic Encyclopedia of Type Strains, Phase IV (KMG-IV): sequencing the most valuable type-strain genomes for metagenomic binning, comparative biology and taxonomic classification.</title>
        <authorList>
            <person name="Goeker M."/>
        </authorList>
    </citation>
    <scope>NUCLEOTIDE SEQUENCE [LARGE SCALE GENOMIC DNA]</scope>
    <source>
        <strain evidence="6 7">DSM 26022</strain>
    </source>
</reference>
<keyword evidence="7" id="KW-1185">Reference proteome</keyword>
<dbReference type="Proteomes" id="UP000256774">
    <property type="component" value="Unassembled WGS sequence"/>
</dbReference>